<dbReference type="Gene3D" id="3.20.20.70">
    <property type="entry name" value="Aldolase class I"/>
    <property type="match status" value="1"/>
</dbReference>
<gene>
    <name evidence="4" type="ORF">CK498_25020</name>
</gene>
<accession>A0A2A2EMZ8</accession>
<dbReference type="GO" id="GO:0004807">
    <property type="term" value="F:triose-phosphate isomerase activity"/>
    <property type="evidence" value="ECO:0007669"/>
    <property type="project" value="UniProtKB-UniRule"/>
</dbReference>
<comment type="pathway">
    <text evidence="3">Carbohydrate biosynthesis; gluconeogenesis.</text>
</comment>
<evidence type="ECO:0000313" key="5">
    <source>
        <dbReference type="Proteomes" id="UP000217771"/>
    </source>
</evidence>
<dbReference type="EC" id="5.3.1.1" evidence="3"/>
<dbReference type="NCBIfam" id="NF000722">
    <property type="entry name" value="PRK00042.2-1"/>
    <property type="match status" value="1"/>
</dbReference>
<dbReference type="Pfam" id="PF00121">
    <property type="entry name" value="TIM"/>
    <property type="match status" value="1"/>
</dbReference>
<evidence type="ECO:0000256" key="3">
    <source>
        <dbReference type="RuleBase" id="RU363013"/>
    </source>
</evidence>
<dbReference type="AlphaFoldDB" id="A0A2A2EMZ8"/>
<dbReference type="NCBIfam" id="TIGR00419">
    <property type="entry name" value="tim"/>
    <property type="match status" value="1"/>
</dbReference>
<dbReference type="GO" id="GO:0006096">
    <property type="term" value="P:glycolytic process"/>
    <property type="evidence" value="ECO:0007669"/>
    <property type="project" value="UniProtKB-UniRule"/>
</dbReference>
<dbReference type="GO" id="GO:0005829">
    <property type="term" value="C:cytosol"/>
    <property type="evidence" value="ECO:0007669"/>
    <property type="project" value="TreeGrafter"/>
</dbReference>
<comment type="pathway">
    <text evidence="3">Carbohydrate degradation; glycolysis; D-glyceraldehyde 3-phosphate from glycerone phosphate: step 1/1.</text>
</comment>
<reference evidence="4 5" key="1">
    <citation type="submission" date="2017-08" db="EMBL/GenBank/DDBJ databases">
        <title>Halomonas alkalisoli sp. nov., isolated from saline alkaline soil.</title>
        <authorList>
            <person name="Wang D."/>
            <person name="Zhang G."/>
        </authorList>
    </citation>
    <scope>NUCLEOTIDE SEQUENCE [LARGE SCALE GENOMIC DNA]</scope>
    <source>
        <strain evidence="4 5">WRN001</strain>
    </source>
</reference>
<protein>
    <recommendedName>
        <fullName evidence="3">Triosephosphate isomerase</fullName>
        <ecNumber evidence="3">5.3.1.1</ecNumber>
    </recommendedName>
</protein>
<dbReference type="InterPro" id="IPR035990">
    <property type="entry name" value="TIM_sf"/>
</dbReference>
<dbReference type="GO" id="GO:0046166">
    <property type="term" value="P:glyceraldehyde-3-phosphate biosynthetic process"/>
    <property type="evidence" value="ECO:0007669"/>
    <property type="project" value="TreeGrafter"/>
</dbReference>
<organism evidence="4 5">
    <name type="scientific">Halomonas salipaludis</name>
    <dbReference type="NCBI Taxonomy" id="2032625"/>
    <lineage>
        <taxon>Bacteria</taxon>
        <taxon>Pseudomonadati</taxon>
        <taxon>Pseudomonadota</taxon>
        <taxon>Gammaproteobacteria</taxon>
        <taxon>Oceanospirillales</taxon>
        <taxon>Halomonadaceae</taxon>
        <taxon>Halomonas</taxon>
    </lineage>
</organism>
<dbReference type="PANTHER" id="PTHR21139:SF42">
    <property type="entry name" value="TRIOSEPHOSPHATE ISOMERASE"/>
    <property type="match status" value="1"/>
</dbReference>
<evidence type="ECO:0000256" key="2">
    <source>
        <dbReference type="ARBA" id="ARBA00023235"/>
    </source>
</evidence>
<dbReference type="UniPathway" id="UPA00138"/>
<proteinExistence type="inferred from homology"/>
<sequence length="270" mass="28993">MTTTPFWVGTSWKMNKTLGEAASYSAELVRTRLLDDPRLQGFVIPPFTALAQVSRDLAATSIRVGAQNMHWADSGAFTGEVSPAMVSDCGASIVELGHSERRAYFAENDADLNRKVHAALAHGLMPLLCVGETAEEKTLGAAAETVIRQCRMALAGIEGKNLDRVLIAYEPVWAIGERGTPASAEYAAWMHRQIHQALPANSLGAPLTVLYGGSVNPDNCEELATMPEIGGLFIGRSAWQPEGLIDIATRVLAARVRSSETPTSVERTSC</sequence>
<dbReference type="InterPro" id="IPR000652">
    <property type="entry name" value="Triosephosphate_isomerase"/>
</dbReference>
<evidence type="ECO:0000313" key="4">
    <source>
        <dbReference type="EMBL" id="PAU73968.1"/>
    </source>
</evidence>
<keyword evidence="3" id="KW-0312">Gluconeogenesis</keyword>
<dbReference type="OrthoDB" id="9809429at2"/>
<dbReference type="UniPathway" id="UPA00109">
    <property type="reaction ID" value="UER00189"/>
</dbReference>
<keyword evidence="5" id="KW-1185">Reference proteome</keyword>
<dbReference type="InterPro" id="IPR013785">
    <property type="entry name" value="Aldolase_TIM"/>
</dbReference>
<keyword evidence="3" id="KW-0963">Cytoplasm</keyword>
<keyword evidence="2 3" id="KW-0413">Isomerase</keyword>
<evidence type="ECO:0000256" key="1">
    <source>
        <dbReference type="ARBA" id="ARBA00007422"/>
    </source>
</evidence>
<dbReference type="PANTHER" id="PTHR21139">
    <property type="entry name" value="TRIOSEPHOSPHATE ISOMERASE"/>
    <property type="match status" value="1"/>
</dbReference>
<comment type="similarity">
    <text evidence="1 3">Belongs to the triosephosphate isomerase family.</text>
</comment>
<dbReference type="GO" id="GO:0019563">
    <property type="term" value="P:glycerol catabolic process"/>
    <property type="evidence" value="ECO:0007669"/>
    <property type="project" value="TreeGrafter"/>
</dbReference>
<dbReference type="PROSITE" id="PS51440">
    <property type="entry name" value="TIM_2"/>
    <property type="match status" value="1"/>
</dbReference>
<comment type="subunit">
    <text evidence="3">Homodimer.</text>
</comment>
<keyword evidence="3" id="KW-0324">Glycolysis</keyword>
<dbReference type="GO" id="GO:0006094">
    <property type="term" value="P:gluconeogenesis"/>
    <property type="evidence" value="ECO:0007669"/>
    <property type="project" value="UniProtKB-UniPathway"/>
</dbReference>
<comment type="subcellular location">
    <subcellularLocation>
        <location evidence="3">Cytoplasm</location>
    </subcellularLocation>
</comment>
<dbReference type="Proteomes" id="UP000217771">
    <property type="component" value="Unassembled WGS sequence"/>
</dbReference>
<dbReference type="EMBL" id="NSKB01000019">
    <property type="protein sequence ID" value="PAU73968.1"/>
    <property type="molecule type" value="Genomic_DNA"/>
</dbReference>
<dbReference type="SUPFAM" id="SSF51351">
    <property type="entry name" value="Triosephosphate isomerase (TIM)"/>
    <property type="match status" value="1"/>
</dbReference>
<comment type="catalytic activity">
    <reaction evidence="3">
        <text>D-glyceraldehyde 3-phosphate = dihydroxyacetone phosphate</text>
        <dbReference type="Rhea" id="RHEA:18585"/>
        <dbReference type="ChEBI" id="CHEBI:57642"/>
        <dbReference type="ChEBI" id="CHEBI:59776"/>
        <dbReference type="EC" id="5.3.1.1"/>
    </reaction>
</comment>
<dbReference type="RefSeq" id="WP_095623568.1">
    <property type="nucleotide sequence ID" value="NZ_NSKB01000019.1"/>
</dbReference>
<dbReference type="CDD" id="cd00311">
    <property type="entry name" value="TIM"/>
    <property type="match status" value="1"/>
</dbReference>
<comment type="caution">
    <text evidence="4">The sequence shown here is derived from an EMBL/GenBank/DDBJ whole genome shotgun (WGS) entry which is preliminary data.</text>
</comment>
<name>A0A2A2EMZ8_9GAMM</name>